<dbReference type="PANTHER" id="PTHR33736">
    <property type="entry name" value="F-BOX PROTEIN-RELATED"/>
    <property type="match status" value="1"/>
</dbReference>
<evidence type="ECO:0000313" key="2">
    <source>
        <dbReference type="EMBL" id="KVI06854.1"/>
    </source>
</evidence>
<dbReference type="OrthoDB" id="671172at2759"/>
<dbReference type="STRING" id="59895.A0A103YD14"/>
<keyword evidence="3" id="KW-1185">Reference proteome</keyword>
<dbReference type="AlphaFoldDB" id="A0A103YD14"/>
<reference evidence="2 3" key="1">
    <citation type="journal article" date="2016" name="Sci. Rep.">
        <title>The genome sequence of the outbreeding globe artichoke constructed de novo incorporating a phase-aware low-pass sequencing strategy of F1 progeny.</title>
        <authorList>
            <person name="Scaglione D."/>
            <person name="Reyes-Chin-Wo S."/>
            <person name="Acquadro A."/>
            <person name="Froenicke L."/>
            <person name="Portis E."/>
            <person name="Beitel C."/>
            <person name="Tirone M."/>
            <person name="Mauro R."/>
            <person name="Lo Monaco A."/>
            <person name="Mauromicale G."/>
            <person name="Faccioli P."/>
            <person name="Cattivelli L."/>
            <person name="Rieseberg L."/>
            <person name="Michelmore R."/>
            <person name="Lanteri S."/>
        </authorList>
    </citation>
    <scope>NUCLEOTIDE SEQUENCE [LARGE SCALE GENOMIC DNA]</scope>
    <source>
        <strain evidence="2">2C</strain>
    </source>
</reference>
<keyword evidence="1" id="KW-1133">Transmembrane helix</keyword>
<gene>
    <name evidence="2" type="ORF">Ccrd_014790</name>
</gene>
<dbReference type="Proteomes" id="UP000243975">
    <property type="component" value="Unassembled WGS sequence"/>
</dbReference>
<accession>A0A103YD14</accession>
<dbReference type="Gramene" id="KVI06854">
    <property type="protein sequence ID" value="KVI06854"/>
    <property type="gene ID" value="Ccrd_014790"/>
</dbReference>
<keyword evidence="1" id="KW-0812">Transmembrane</keyword>
<name>A0A103YD14_CYNCS</name>
<dbReference type="EMBL" id="LEKV01001563">
    <property type="protein sequence ID" value="KVI06854.1"/>
    <property type="molecule type" value="Genomic_DNA"/>
</dbReference>
<protein>
    <submittedName>
        <fullName evidence="2">F-box domain, cyclin-like protein</fullName>
    </submittedName>
</protein>
<feature type="transmembrane region" description="Helical" evidence="1">
    <location>
        <begin position="329"/>
        <end position="347"/>
    </location>
</feature>
<evidence type="ECO:0000313" key="3">
    <source>
        <dbReference type="Proteomes" id="UP000243975"/>
    </source>
</evidence>
<dbReference type="SUPFAM" id="SSF81383">
    <property type="entry name" value="F-box domain"/>
    <property type="match status" value="1"/>
</dbReference>
<dbReference type="InterPro" id="IPR045283">
    <property type="entry name" value="AT3G44326-like"/>
</dbReference>
<evidence type="ECO:0000256" key="1">
    <source>
        <dbReference type="SAM" id="Phobius"/>
    </source>
</evidence>
<dbReference type="OMA" id="ETAACWI"/>
<keyword evidence="1" id="KW-0472">Membrane</keyword>
<dbReference type="InterPro" id="IPR036047">
    <property type="entry name" value="F-box-like_dom_sf"/>
</dbReference>
<organism evidence="2 3">
    <name type="scientific">Cynara cardunculus var. scolymus</name>
    <name type="common">Globe artichoke</name>
    <name type="synonym">Cynara scolymus</name>
    <dbReference type="NCBI Taxonomy" id="59895"/>
    <lineage>
        <taxon>Eukaryota</taxon>
        <taxon>Viridiplantae</taxon>
        <taxon>Streptophyta</taxon>
        <taxon>Embryophyta</taxon>
        <taxon>Tracheophyta</taxon>
        <taxon>Spermatophyta</taxon>
        <taxon>Magnoliopsida</taxon>
        <taxon>eudicotyledons</taxon>
        <taxon>Gunneridae</taxon>
        <taxon>Pentapetalae</taxon>
        <taxon>asterids</taxon>
        <taxon>campanulids</taxon>
        <taxon>Asterales</taxon>
        <taxon>Asteraceae</taxon>
        <taxon>Carduoideae</taxon>
        <taxon>Cardueae</taxon>
        <taxon>Carduinae</taxon>
        <taxon>Cynara</taxon>
    </lineage>
</organism>
<comment type="caution">
    <text evidence="2">The sequence shown here is derived from an EMBL/GenBank/DDBJ whole genome shotgun (WGS) entry which is preliminary data.</text>
</comment>
<sequence length="348" mass="39655">MAITTLADIHPHIIQTHILPRLDGPSLSTAATASSYLQALCSDDHLWAHVSKTTFPSINHPRLHHVISSFPSGYRSFFDDSFPVLVTDVNHHNRPRTCSKTQPDCDLDLPSELISAIDIRYQNDVIFSRIEITDTTNDFLSPAFRIELDNDPVPENFQSIDLKVDELAGADQETLSHLKESVTLNWILIDPTLKRAGNLSSIKAVSARQDWMSNETLLRYVTVLPGTVPNEVVQCRIEVVLGVGKGGVGLHVKEVSLQMQDLDYNRLHGRDFLVITQGVLLEKNNVKRKVVDDDERRKMYQKFKQLRRQRSEWVKKEEEKMEFAVNVNYALTLVSFLFSVYFLSLMLR</sequence>
<dbReference type="PANTHER" id="PTHR33736:SF34">
    <property type="entry name" value="F-BOX-LIKE DOMAIN SUPERFAMILY PROTEIN"/>
    <property type="match status" value="1"/>
</dbReference>
<proteinExistence type="predicted"/>